<feature type="transmembrane region" description="Helical" evidence="10">
    <location>
        <begin position="136"/>
        <end position="155"/>
    </location>
</feature>
<evidence type="ECO:0000256" key="2">
    <source>
        <dbReference type="ARBA" id="ARBA00005441"/>
    </source>
</evidence>
<organism evidence="12 13">
    <name type="scientific">Naegleria fowleri</name>
    <name type="common">Brain eating amoeba</name>
    <dbReference type="NCBI Taxonomy" id="5763"/>
    <lineage>
        <taxon>Eukaryota</taxon>
        <taxon>Discoba</taxon>
        <taxon>Heterolobosea</taxon>
        <taxon>Tetramitia</taxon>
        <taxon>Eutetramitia</taxon>
        <taxon>Vahlkampfiidae</taxon>
        <taxon>Naegleria</taxon>
    </lineage>
</organism>
<keyword evidence="7" id="KW-0443">Lipid metabolism</keyword>
<reference evidence="12 13" key="1">
    <citation type="journal article" date="2019" name="Sci. Rep.">
        <title>Nanopore sequencing improves the draft genome of the human pathogenic amoeba Naegleria fowleri.</title>
        <authorList>
            <person name="Liechti N."/>
            <person name="Schurch N."/>
            <person name="Bruggmann R."/>
            <person name="Wittwer M."/>
        </authorList>
    </citation>
    <scope>NUCLEOTIDE SEQUENCE [LARGE SCALE GENOMIC DNA]</scope>
    <source>
        <strain evidence="12 13">ATCC 30894</strain>
    </source>
</reference>
<comment type="subcellular location">
    <subcellularLocation>
        <location evidence="1">Membrane</location>
        <topology evidence="1">Multi-pass membrane protein</topology>
    </subcellularLocation>
</comment>
<dbReference type="VEuPathDB" id="AmoebaDB:FDP41_007292"/>
<feature type="transmembrane region" description="Helical" evidence="10">
    <location>
        <begin position="228"/>
        <end position="249"/>
    </location>
</feature>
<evidence type="ECO:0000256" key="4">
    <source>
        <dbReference type="ARBA" id="ARBA00022692"/>
    </source>
</evidence>
<dbReference type="VEuPathDB" id="AmoebaDB:NF0088680"/>
<dbReference type="PANTHER" id="PTHR21290">
    <property type="entry name" value="SPHINGOMYELIN SYNTHETASE"/>
    <property type="match status" value="1"/>
</dbReference>
<feature type="domain" description="Sphingomyelin synthase-like" evidence="11">
    <location>
        <begin position="224"/>
        <end position="316"/>
    </location>
</feature>
<dbReference type="GeneID" id="68114510"/>
<dbReference type="InterPro" id="IPR025749">
    <property type="entry name" value="Sphingomyelin_synth-like_dom"/>
</dbReference>
<feature type="region of interest" description="Disordered" evidence="9">
    <location>
        <begin position="36"/>
        <end position="59"/>
    </location>
</feature>
<dbReference type="GO" id="GO:0047493">
    <property type="term" value="F:ceramide cholinephosphotransferase activity"/>
    <property type="evidence" value="ECO:0007669"/>
    <property type="project" value="TreeGrafter"/>
</dbReference>
<evidence type="ECO:0000256" key="3">
    <source>
        <dbReference type="ARBA" id="ARBA00022679"/>
    </source>
</evidence>
<keyword evidence="4 10" id="KW-0812">Transmembrane</keyword>
<name>A0A6A5BJR8_NAEFO</name>
<comment type="caution">
    <text evidence="12">The sequence shown here is derived from an EMBL/GenBank/DDBJ whole genome shotgun (WGS) entry which is preliminary data.</text>
</comment>
<keyword evidence="3" id="KW-0808">Transferase</keyword>
<dbReference type="AlphaFoldDB" id="A0A6A5BJR8"/>
<comment type="similarity">
    <text evidence="2">Belongs to the sphingomyelin synthase family.</text>
</comment>
<evidence type="ECO:0000256" key="7">
    <source>
        <dbReference type="ARBA" id="ARBA00023098"/>
    </source>
</evidence>
<dbReference type="GO" id="GO:0005789">
    <property type="term" value="C:endoplasmic reticulum membrane"/>
    <property type="evidence" value="ECO:0007669"/>
    <property type="project" value="TreeGrafter"/>
</dbReference>
<accession>A0A6A5BJR8</accession>
<dbReference type="Pfam" id="PF14360">
    <property type="entry name" value="PAP2_C"/>
    <property type="match status" value="1"/>
</dbReference>
<evidence type="ECO:0000256" key="9">
    <source>
        <dbReference type="SAM" id="MobiDB-lite"/>
    </source>
</evidence>
<keyword evidence="6 10" id="KW-1133">Transmembrane helix</keyword>
<feature type="compositionally biased region" description="Polar residues" evidence="9">
    <location>
        <begin position="36"/>
        <end position="51"/>
    </location>
</feature>
<keyword evidence="5" id="KW-0746">Sphingolipid metabolism</keyword>
<keyword evidence="8 10" id="KW-0472">Membrane</keyword>
<dbReference type="Proteomes" id="UP000444721">
    <property type="component" value="Unassembled WGS sequence"/>
</dbReference>
<dbReference type="OMA" id="LAKEHYT"/>
<dbReference type="PANTHER" id="PTHR21290:SF25">
    <property type="entry name" value="SPHINGOMYELIN SYNTHASE-RELATED PROTEIN 1"/>
    <property type="match status" value="1"/>
</dbReference>
<dbReference type="GO" id="GO:0046513">
    <property type="term" value="P:ceramide biosynthetic process"/>
    <property type="evidence" value="ECO:0007669"/>
    <property type="project" value="TreeGrafter"/>
</dbReference>
<dbReference type="GO" id="GO:0033188">
    <property type="term" value="F:sphingomyelin synthase activity"/>
    <property type="evidence" value="ECO:0007669"/>
    <property type="project" value="TreeGrafter"/>
</dbReference>
<sequence length="395" mass="45272">MTTQDIKLTNVIPPTSPTSITLQHPSSLFPPAGSQYYSSPVSSDTSETQHFLQPDNHSHQFQEEEEESSSCCKFPFRQFLLTFLKFVFSLSLFLTSSALTRIVTMEALVPSVDLSQPPLRDFILNRVKTFPLAFKISEYIITFLFLLLIVIACFNKTHRISILSRTLLLDSVLLLLRLITMSSTILSIPNHTDVHKCEELQHMTLKERLYGSTGKEGESALSYTCGDYMFSGHTCSIVLFTWMILYYAMPSVSFEHSKLSSIHSRRIWKIMKIVLVAFITSCCLIAMFCVIWSKEHYTCDVLVAGMITVLVCHAYHCQLNLWCLLKRADGEKENESMHGVVVLFFKIYEFDSSEHSRGNEFDLKPWTLIMKVFRKVTNQQHSNCSMNCFSTQHQQ</sequence>
<evidence type="ECO:0000256" key="10">
    <source>
        <dbReference type="SAM" id="Phobius"/>
    </source>
</evidence>
<gene>
    <name evidence="12" type="ORF">FDP41_007292</name>
</gene>
<evidence type="ECO:0000256" key="6">
    <source>
        <dbReference type="ARBA" id="ARBA00022989"/>
    </source>
</evidence>
<evidence type="ECO:0000256" key="8">
    <source>
        <dbReference type="ARBA" id="ARBA00023136"/>
    </source>
</evidence>
<evidence type="ECO:0000313" key="13">
    <source>
        <dbReference type="Proteomes" id="UP000444721"/>
    </source>
</evidence>
<dbReference type="GO" id="GO:0005886">
    <property type="term" value="C:plasma membrane"/>
    <property type="evidence" value="ECO:0007669"/>
    <property type="project" value="TreeGrafter"/>
</dbReference>
<dbReference type="VEuPathDB" id="AmoebaDB:NfTy_010090"/>
<evidence type="ECO:0000256" key="5">
    <source>
        <dbReference type="ARBA" id="ARBA00022919"/>
    </source>
</evidence>
<evidence type="ECO:0000256" key="1">
    <source>
        <dbReference type="ARBA" id="ARBA00004141"/>
    </source>
</evidence>
<dbReference type="InterPro" id="IPR045221">
    <property type="entry name" value="Sphingomyelin_synth-like"/>
</dbReference>
<evidence type="ECO:0000313" key="12">
    <source>
        <dbReference type="EMBL" id="KAF0973905.1"/>
    </source>
</evidence>
<evidence type="ECO:0000259" key="11">
    <source>
        <dbReference type="Pfam" id="PF14360"/>
    </source>
</evidence>
<dbReference type="GO" id="GO:0000139">
    <property type="term" value="C:Golgi membrane"/>
    <property type="evidence" value="ECO:0007669"/>
    <property type="project" value="TreeGrafter"/>
</dbReference>
<feature type="transmembrane region" description="Helical" evidence="10">
    <location>
        <begin position="305"/>
        <end position="325"/>
    </location>
</feature>
<dbReference type="OrthoDB" id="422827at2759"/>
<feature type="transmembrane region" description="Helical" evidence="10">
    <location>
        <begin position="83"/>
        <end position="103"/>
    </location>
</feature>
<feature type="transmembrane region" description="Helical" evidence="10">
    <location>
        <begin position="167"/>
        <end position="188"/>
    </location>
</feature>
<dbReference type="EMBL" id="VFQX01000058">
    <property type="protein sequence ID" value="KAF0973905.1"/>
    <property type="molecule type" value="Genomic_DNA"/>
</dbReference>
<feature type="transmembrane region" description="Helical" evidence="10">
    <location>
        <begin position="270"/>
        <end position="293"/>
    </location>
</feature>
<protein>
    <recommendedName>
        <fullName evidence="11">Sphingomyelin synthase-like domain-containing protein</fullName>
    </recommendedName>
</protein>
<proteinExistence type="inferred from homology"/>
<dbReference type="RefSeq" id="XP_044558618.1">
    <property type="nucleotide sequence ID" value="XM_044711021.1"/>
</dbReference>
<keyword evidence="13" id="KW-1185">Reference proteome</keyword>